<protein>
    <submittedName>
        <fullName evidence="2">Uncharacterized protein</fullName>
    </submittedName>
</protein>
<dbReference type="OrthoDB" id="2742220at2759"/>
<keyword evidence="1" id="KW-0472">Membrane</keyword>
<evidence type="ECO:0000313" key="2">
    <source>
        <dbReference type="EMBL" id="KAG1792734.1"/>
    </source>
</evidence>
<feature type="transmembrane region" description="Helical" evidence="1">
    <location>
        <begin position="53"/>
        <end position="75"/>
    </location>
</feature>
<accession>A0A9P7AMW6</accession>
<dbReference type="AlphaFoldDB" id="A0A9P7AMW6"/>
<dbReference type="EMBL" id="JABBWE010000034">
    <property type="protein sequence ID" value="KAG1792734.1"/>
    <property type="molecule type" value="Genomic_DNA"/>
</dbReference>
<feature type="transmembrane region" description="Helical" evidence="1">
    <location>
        <begin position="202"/>
        <end position="221"/>
    </location>
</feature>
<feature type="transmembrane region" description="Helical" evidence="1">
    <location>
        <begin position="119"/>
        <end position="143"/>
    </location>
</feature>
<feature type="transmembrane region" description="Helical" evidence="1">
    <location>
        <begin position="227"/>
        <end position="249"/>
    </location>
</feature>
<feature type="transmembrane region" description="Helical" evidence="1">
    <location>
        <begin position="87"/>
        <end position="107"/>
    </location>
</feature>
<sequence length="285" mass="31195">MVNWSDSSVISKCSTIVEHTNFLCLGMYMWEYAGSWQVELALIGKRIPPRWPLLPYITGRILLLSSMALICWLSSPVPPSVDCHSAFLAFSFAGNASIGCSSLNLMLRPFIIWRAFRCIRIFLVLATVGHWIILLRVMVAFSVMKVNGSCGFMVVDHTDMTTIFVYTMAYDILALVLTIIGLRNMPSSNELWKVLCKQGLTYVLITCLANIIPAAVASLNLNTVMNVIFAMPASAISTVASGRIVVAFLDLKSSSCAEDISSRDVPLTTVVTLPIGSSMDAPNLV</sequence>
<reference evidence="2" key="1">
    <citation type="journal article" date="2020" name="New Phytol.">
        <title>Comparative genomics reveals dynamic genome evolution in host specialist ectomycorrhizal fungi.</title>
        <authorList>
            <person name="Lofgren L.A."/>
            <person name="Nguyen N.H."/>
            <person name="Vilgalys R."/>
            <person name="Ruytinx J."/>
            <person name="Liao H.L."/>
            <person name="Branco S."/>
            <person name="Kuo A."/>
            <person name="LaButti K."/>
            <person name="Lipzen A."/>
            <person name="Andreopoulos W."/>
            <person name="Pangilinan J."/>
            <person name="Riley R."/>
            <person name="Hundley H."/>
            <person name="Na H."/>
            <person name="Barry K."/>
            <person name="Grigoriev I.V."/>
            <person name="Stajich J.E."/>
            <person name="Kennedy P.G."/>
        </authorList>
    </citation>
    <scope>NUCLEOTIDE SEQUENCE</scope>
    <source>
        <strain evidence="2">S12</strain>
    </source>
</reference>
<dbReference type="Proteomes" id="UP000719766">
    <property type="component" value="Unassembled WGS sequence"/>
</dbReference>
<feature type="transmembrane region" description="Helical" evidence="1">
    <location>
        <begin position="163"/>
        <end position="182"/>
    </location>
</feature>
<evidence type="ECO:0000256" key="1">
    <source>
        <dbReference type="SAM" id="Phobius"/>
    </source>
</evidence>
<keyword evidence="1" id="KW-0812">Transmembrane</keyword>
<comment type="caution">
    <text evidence="2">The sequence shown here is derived from an EMBL/GenBank/DDBJ whole genome shotgun (WGS) entry which is preliminary data.</text>
</comment>
<evidence type="ECO:0000313" key="3">
    <source>
        <dbReference type="Proteomes" id="UP000719766"/>
    </source>
</evidence>
<organism evidence="2 3">
    <name type="scientific">Suillus plorans</name>
    <dbReference type="NCBI Taxonomy" id="116603"/>
    <lineage>
        <taxon>Eukaryota</taxon>
        <taxon>Fungi</taxon>
        <taxon>Dikarya</taxon>
        <taxon>Basidiomycota</taxon>
        <taxon>Agaricomycotina</taxon>
        <taxon>Agaricomycetes</taxon>
        <taxon>Agaricomycetidae</taxon>
        <taxon>Boletales</taxon>
        <taxon>Suillineae</taxon>
        <taxon>Suillaceae</taxon>
        <taxon>Suillus</taxon>
    </lineage>
</organism>
<keyword evidence="1" id="KW-1133">Transmembrane helix</keyword>
<gene>
    <name evidence="2" type="ORF">HD556DRAFT_536422</name>
</gene>
<dbReference type="RefSeq" id="XP_041159303.1">
    <property type="nucleotide sequence ID" value="XM_041310895.1"/>
</dbReference>
<dbReference type="GeneID" id="64604659"/>
<keyword evidence="3" id="KW-1185">Reference proteome</keyword>
<name>A0A9P7AMW6_9AGAM</name>
<proteinExistence type="predicted"/>